<dbReference type="EMBL" id="LAZR01000135">
    <property type="protein sequence ID" value="KKN87718.1"/>
    <property type="molecule type" value="Genomic_DNA"/>
</dbReference>
<sequence length="329" mass="37134">MIDTPFTLETSFADFSKDAWLDAVAQVAQDDGFYETLGRKHHAIFLKKTKTLLVSFETISGMRALSSLAHPLGWEMVRNEDWSHLCIASEGDTWFRDENVYAFFDRLIDDGFFDEFDRVVFYGAGPGGYAAAAYSVAAPGARVVAIQPQATLDPSVAEWDDRFIEMRRTDFTSRFGYAPEMLDAAEAAYVIYDPAVPLDAMHASLFTRPNVTKLRMRRMGSALQSKLLDLDQFEAVLTLAAEDDLTVESFARCARARRDHRPYLRSLLNALEQDQRETFILMLCRWVNERISAPRFARRQKQIEADIALRNAPAGDADTDQDEAAQKSG</sequence>
<proteinExistence type="predicted"/>
<evidence type="ECO:0000313" key="2">
    <source>
        <dbReference type="EMBL" id="KKN87718.1"/>
    </source>
</evidence>
<name>A0A0F9X802_9ZZZZ</name>
<protein>
    <recommendedName>
        <fullName evidence="3">Phosphoadenosine phosphosulfate reductase</fullName>
    </recommendedName>
</protein>
<comment type="caution">
    <text evidence="2">The sequence shown here is derived from an EMBL/GenBank/DDBJ whole genome shotgun (WGS) entry which is preliminary data.</text>
</comment>
<gene>
    <name evidence="2" type="ORF">LCGC14_0255850</name>
</gene>
<organism evidence="2">
    <name type="scientific">marine sediment metagenome</name>
    <dbReference type="NCBI Taxonomy" id="412755"/>
    <lineage>
        <taxon>unclassified sequences</taxon>
        <taxon>metagenomes</taxon>
        <taxon>ecological metagenomes</taxon>
    </lineage>
</organism>
<evidence type="ECO:0008006" key="3">
    <source>
        <dbReference type="Google" id="ProtNLM"/>
    </source>
</evidence>
<feature type="region of interest" description="Disordered" evidence="1">
    <location>
        <begin position="309"/>
        <end position="329"/>
    </location>
</feature>
<dbReference type="AlphaFoldDB" id="A0A0F9X802"/>
<evidence type="ECO:0000256" key="1">
    <source>
        <dbReference type="SAM" id="MobiDB-lite"/>
    </source>
</evidence>
<accession>A0A0F9X802</accession>
<reference evidence="2" key="1">
    <citation type="journal article" date="2015" name="Nature">
        <title>Complex archaea that bridge the gap between prokaryotes and eukaryotes.</title>
        <authorList>
            <person name="Spang A."/>
            <person name="Saw J.H."/>
            <person name="Jorgensen S.L."/>
            <person name="Zaremba-Niedzwiedzka K."/>
            <person name="Martijn J."/>
            <person name="Lind A.E."/>
            <person name="van Eijk R."/>
            <person name="Schleper C."/>
            <person name="Guy L."/>
            <person name="Ettema T.J."/>
        </authorList>
    </citation>
    <scope>NUCLEOTIDE SEQUENCE</scope>
</reference>